<evidence type="ECO:0000313" key="1">
    <source>
        <dbReference type="EMBL" id="ORC06344.1"/>
    </source>
</evidence>
<dbReference type="EMBL" id="UPHL01000107">
    <property type="protein sequence ID" value="VAZ85060.1"/>
    <property type="molecule type" value="Genomic_DNA"/>
</dbReference>
<dbReference type="Proteomes" id="UP000279331">
    <property type="component" value="Unassembled WGS sequence"/>
</dbReference>
<dbReference type="AlphaFoldDB" id="A0A1X0L6D0"/>
<accession>A0A1X0L6D0</accession>
<reference evidence="1 4" key="1">
    <citation type="submission" date="2017-02" db="EMBL/GenBank/DDBJ databases">
        <title>Mycobacterium kansasii genomes.</title>
        <authorList>
            <person name="Borowka P."/>
            <person name="Strapagiel D."/>
            <person name="Marciniak B."/>
            <person name="Lach J."/>
            <person name="Bakula Z."/>
            <person name="Van Ingen J."/>
            <person name="Safianowska A."/>
            <person name="Brzostek A."/>
            <person name="Dziadek J."/>
            <person name="Jagielski T."/>
        </authorList>
    </citation>
    <scope>NUCLEOTIDE SEQUENCE [LARGE SCALE GENOMIC DNA]</scope>
    <source>
        <strain evidence="1 4">12MK</strain>
    </source>
</reference>
<organism evidence="1 4">
    <name type="scientific">Mycobacterium persicum</name>
    <dbReference type="NCBI Taxonomy" id="1487726"/>
    <lineage>
        <taxon>Bacteria</taxon>
        <taxon>Bacillati</taxon>
        <taxon>Actinomycetota</taxon>
        <taxon>Actinomycetes</taxon>
        <taxon>Mycobacteriales</taxon>
        <taxon>Mycobacteriaceae</taxon>
        <taxon>Mycobacterium</taxon>
    </lineage>
</organism>
<proteinExistence type="predicted"/>
<name>A0A1X0L6D0_9MYCO</name>
<evidence type="ECO:0000313" key="6">
    <source>
        <dbReference type="Proteomes" id="UP000279331"/>
    </source>
</evidence>
<dbReference type="Proteomes" id="UP000271464">
    <property type="component" value="Unassembled WGS sequence"/>
</dbReference>
<comment type="caution">
    <text evidence="1">The sequence shown here is derived from an EMBL/GenBank/DDBJ whole genome shotgun (WGS) entry which is preliminary data.</text>
</comment>
<dbReference type="EMBL" id="MWQA01000001">
    <property type="protein sequence ID" value="ORC06344.1"/>
    <property type="molecule type" value="Genomic_DNA"/>
</dbReference>
<protein>
    <submittedName>
        <fullName evidence="1">Uncharacterized protein</fullName>
    </submittedName>
</protein>
<sequence>MTTPQSEVQQLRDELVTRLDRQPFYACSPELLRALIAVFDLYAGSPPPPPRPPGFRPYRVK</sequence>
<dbReference type="Proteomes" id="UP000192335">
    <property type="component" value="Unassembled WGS sequence"/>
</dbReference>
<evidence type="ECO:0000313" key="3">
    <source>
        <dbReference type="EMBL" id="VAZ97248.1"/>
    </source>
</evidence>
<dbReference type="EMBL" id="UPHM01000100">
    <property type="protein sequence ID" value="VAZ97248.1"/>
    <property type="molecule type" value="Genomic_DNA"/>
</dbReference>
<dbReference type="GeneID" id="66596969"/>
<evidence type="ECO:0000313" key="5">
    <source>
        <dbReference type="Proteomes" id="UP000271464"/>
    </source>
</evidence>
<reference evidence="5 6" key="2">
    <citation type="submission" date="2018-09" db="EMBL/GenBank/DDBJ databases">
        <authorList>
            <person name="Tagini F."/>
        </authorList>
    </citation>
    <scope>NUCLEOTIDE SEQUENCE [LARGE SCALE GENOMIC DNA]</scope>
    <source>
        <strain evidence="3 5">MK4</strain>
        <strain evidence="2 6">MK42</strain>
    </source>
</reference>
<evidence type="ECO:0000313" key="4">
    <source>
        <dbReference type="Proteomes" id="UP000192335"/>
    </source>
</evidence>
<dbReference type="RefSeq" id="WP_075547334.1">
    <property type="nucleotide sequence ID" value="NZ_CADEAW010000094.1"/>
</dbReference>
<dbReference type="OrthoDB" id="4735659at2"/>
<evidence type="ECO:0000313" key="2">
    <source>
        <dbReference type="EMBL" id="VAZ85060.1"/>
    </source>
</evidence>
<keyword evidence="5" id="KW-1185">Reference proteome</keyword>
<gene>
    <name evidence="1" type="ORF">B4U45_06560</name>
    <name evidence="2" type="ORF">LAUMK42_03893</name>
    <name evidence="3" type="ORF">LAUMK4_03822</name>
</gene>